<evidence type="ECO:0000313" key="2">
    <source>
        <dbReference type="EMBL" id="MDZ5760877.1"/>
    </source>
</evidence>
<dbReference type="GO" id="GO:0005737">
    <property type="term" value="C:cytoplasm"/>
    <property type="evidence" value="ECO:0007669"/>
    <property type="project" value="TreeGrafter"/>
</dbReference>
<gene>
    <name evidence="2" type="ORF">Lyticum_00029</name>
</gene>
<dbReference type="SUPFAM" id="SSF55729">
    <property type="entry name" value="Acyl-CoA N-acyltransferases (Nat)"/>
    <property type="match status" value="1"/>
</dbReference>
<evidence type="ECO:0000259" key="1">
    <source>
        <dbReference type="PROSITE" id="PS51186"/>
    </source>
</evidence>
<comment type="caution">
    <text evidence="2">The sequence shown here is derived from an EMBL/GenBank/DDBJ whole genome shotgun (WGS) entry which is preliminary data.</text>
</comment>
<dbReference type="PANTHER" id="PTHR43792">
    <property type="entry name" value="GNAT FAMILY, PUTATIVE (AFU_ORTHOLOGUE AFUA_3G00765)-RELATED-RELATED"/>
    <property type="match status" value="1"/>
</dbReference>
<dbReference type="Proteomes" id="UP001289135">
    <property type="component" value="Unassembled WGS sequence"/>
</dbReference>
<sequence length="221" mass="26082">MKKVTLESFFSKFPDIDLGDFNINSDTDTNKQIKIWMRDMKLKDDKKYFELYSDSRVNFAHSDEDMPKSLEEANRSIKFWGSLFYNKRSIFWTIADKNTDIMIGNIGLVNFYASNKRAEISYDIFPEYHRNGIMSKALSAVLNIVFNRMSVFRIEARTIIDNIPSQMLLQKHGFKKEGILRGYRFIRGKSVDIMLFSLIKSDYELLIRNKFEEIDLNNKNM</sequence>
<reference evidence="2" key="1">
    <citation type="submission" date="2023-02" db="EMBL/GenBank/DDBJ databases">
        <title>Host association and intracellularity evolved multiple times independently in the Rickettsiales.</title>
        <authorList>
            <person name="Castelli M."/>
            <person name="Nardi T."/>
            <person name="Gammuto L."/>
            <person name="Bellinzona G."/>
            <person name="Sabaneyeva E."/>
            <person name="Potekhin A."/>
            <person name="Serra V."/>
            <person name="Petroni G."/>
            <person name="Sassera D."/>
        </authorList>
    </citation>
    <scope>NUCLEOTIDE SEQUENCE</scope>
    <source>
        <strain evidence="2">USBL-36I1</strain>
    </source>
</reference>
<dbReference type="PROSITE" id="PS51186">
    <property type="entry name" value="GNAT"/>
    <property type="match status" value="1"/>
</dbReference>
<dbReference type="RefSeq" id="WP_322498317.1">
    <property type="nucleotide sequence ID" value="NZ_JARGYU010000001.1"/>
</dbReference>
<dbReference type="GO" id="GO:0008999">
    <property type="term" value="F:protein-N-terminal-alanine acetyltransferase activity"/>
    <property type="evidence" value="ECO:0007669"/>
    <property type="project" value="TreeGrafter"/>
</dbReference>
<dbReference type="InterPro" id="IPR016181">
    <property type="entry name" value="Acyl_CoA_acyltransferase"/>
</dbReference>
<name>A0AAE5AGK1_9RICK</name>
<protein>
    <submittedName>
        <fullName evidence="2">GNAT family N-acetyltransferase</fullName>
    </submittedName>
</protein>
<feature type="domain" description="N-acetyltransferase" evidence="1">
    <location>
        <begin position="35"/>
        <end position="199"/>
    </location>
</feature>
<dbReference type="PANTHER" id="PTHR43792:SF9">
    <property type="entry name" value="RIBOSOMAL-PROTEIN-ALANINE ACETYLTRANSFERASE"/>
    <property type="match status" value="1"/>
</dbReference>
<dbReference type="InterPro" id="IPR000182">
    <property type="entry name" value="GNAT_dom"/>
</dbReference>
<evidence type="ECO:0000313" key="3">
    <source>
        <dbReference type="Proteomes" id="UP001289135"/>
    </source>
</evidence>
<dbReference type="InterPro" id="IPR051531">
    <property type="entry name" value="N-acetyltransferase"/>
</dbReference>
<keyword evidence="3" id="KW-1185">Reference proteome</keyword>
<dbReference type="EMBL" id="JARGYU010000001">
    <property type="protein sequence ID" value="MDZ5760877.1"/>
    <property type="molecule type" value="Genomic_DNA"/>
</dbReference>
<dbReference type="Gene3D" id="3.40.630.30">
    <property type="match status" value="1"/>
</dbReference>
<accession>A0AAE5AGK1</accession>
<dbReference type="AlphaFoldDB" id="A0AAE5AGK1"/>
<proteinExistence type="predicted"/>
<organism evidence="2 3">
    <name type="scientific">Lyticum sinuosum</name>
    <dbReference type="NCBI Taxonomy" id="1332059"/>
    <lineage>
        <taxon>Bacteria</taxon>
        <taxon>Pseudomonadati</taxon>
        <taxon>Pseudomonadota</taxon>
        <taxon>Alphaproteobacteria</taxon>
        <taxon>Rickettsiales</taxon>
        <taxon>Lyticum</taxon>
    </lineage>
</organism>
<dbReference type="Pfam" id="PF13302">
    <property type="entry name" value="Acetyltransf_3"/>
    <property type="match status" value="1"/>
</dbReference>